<dbReference type="PROSITE" id="PS50811">
    <property type="entry name" value="WRKY"/>
    <property type="match status" value="1"/>
</dbReference>
<reference evidence="9" key="2">
    <citation type="submission" date="2021-12" db="EMBL/GenBank/DDBJ databases">
        <title>Resequencing data analysis of finger millet.</title>
        <authorList>
            <person name="Hatakeyama M."/>
            <person name="Aluri S."/>
            <person name="Balachadran M.T."/>
            <person name="Sivarajan S.R."/>
            <person name="Poveda L."/>
            <person name="Shimizu-Inatsugi R."/>
            <person name="Schlapbach R."/>
            <person name="Sreeman S.M."/>
            <person name="Shimizu K.K."/>
        </authorList>
    </citation>
    <scope>NUCLEOTIDE SEQUENCE</scope>
</reference>
<gene>
    <name evidence="9" type="primary">ga10266</name>
    <name evidence="9" type="ORF">PR202_ga10266</name>
</gene>
<protein>
    <recommendedName>
        <fullName evidence="8">WRKY domain-containing protein</fullName>
    </recommendedName>
</protein>
<feature type="compositionally biased region" description="Polar residues" evidence="7">
    <location>
        <begin position="208"/>
        <end position="221"/>
    </location>
</feature>
<dbReference type="SMART" id="SM00774">
    <property type="entry name" value="WRKY"/>
    <property type="match status" value="1"/>
</dbReference>
<dbReference type="InterPro" id="IPR036576">
    <property type="entry name" value="WRKY_dom_sf"/>
</dbReference>
<dbReference type="InterPro" id="IPR044810">
    <property type="entry name" value="WRKY_plant"/>
</dbReference>
<evidence type="ECO:0000313" key="9">
    <source>
        <dbReference type="EMBL" id="GJM93684.1"/>
    </source>
</evidence>
<sequence length="333" mass="35273">MEGVSWEERCGPGRGADAGARDGEAARRSHDGGRREERCRALVATMRASIDRSVRIARSCCDERLLPVFVGPPESPPSGGVVVAAAAAGSPTSAGSDQAGDFRGRGNNAAVGQCKKRKTLPRWNTQVRVSAVQDVTPLDDGLSWRKYGQKDILNAKYPRAYFRCTHRHTQGCQASKQVQRVDGDPLLFDVVYHGNHTCAQAAALAHPGNNQPATSGENSKPPQQPGLELQAAASPTSPTFDRAVLPFLLPSDKPGSDNGCGLLPAGCVAASTLMPPAAESQLVSSGSSSYAVEVRNVPEVELASTTNSPMADMDFMFSLDDAADFLENTASYF</sequence>
<keyword evidence="5" id="KW-0539">Nucleus</keyword>
<keyword evidence="10" id="KW-1185">Reference proteome</keyword>
<organism evidence="9 10">
    <name type="scientific">Eleusine coracana subsp. coracana</name>
    <dbReference type="NCBI Taxonomy" id="191504"/>
    <lineage>
        <taxon>Eukaryota</taxon>
        <taxon>Viridiplantae</taxon>
        <taxon>Streptophyta</taxon>
        <taxon>Embryophyta</taxon>
        <taxon>Tracheophyta</taxon>
        <taxon>Spermatophyta</taxon>
        <taxon>Magnoliopsida</taxon>
        <taxon>Liliopsida</taxon>
        <taxon>Poales</taxon>
        <taxon>Poaceae</taxon>
        <taxon>PACMAD clade</taxon>
        <taxon>Chloridoideae</taxon>
        <taxon>Cynodonteae</taxon>
        <taxon>Eleusininae</taxon>
        <taxon>Eleusine</taxon>
    </lineage>
</organism>
<feature type="compositionally biased region" description="Basic and acidic residues" evidence="7">
    <location>
        <begin position="19"/>
        <end position="35"/>
    </location>
</feature>
<evidence type="ECO:0000256" key="5">
    <source>
        <dbReference type="ARBA" id="ARBA00023242"/>
    </source>
</evidence>
<comment type="subcellular location">
    <subcellularLocation>
        <location evidence="1">Nucleus</location>
    </subcellularLocation>
</comment>
<dbReference type="GO" id="GO:0009751">
    <property type="term" value="P:response to salicylic acid"/>
    <property type="evidence" value="ECO:0007669"/>
    <property type="project" value="UniProtKB-ARBA"/>
</dbReference>
<dbReference type="Pfam" id="PF03106">
    <property type="entry name" value="WRKY"/>
    <property type="match status" value="1"/>
</dbReference>
<dbReference type="GO" id="GO:0003700">
    <property type="term" value="F:DNA-binding transcription factor activity"/>
    <property type="evidence" value="ECO:0007669"/>
    <property type="project" value="InterPro"/>
</dbReference>
<keyword evidence="2" id="KW-0805">Transcription regulation</keyword>
<dbReference type="FunFam" id="2.20.25.80:FF:000009">
    <property type="entry name" value="WRKY transcription factor 53"/>
    <property type="match status" value="1"/>
</dbReference>
<dbReference type="GO" id="GO:0000976">
    <property type="term" value="F:transcription cis-regulatory region binding"/>
    <property type="evidence" value="ECO:0007669"/>
    <property type="project" value="TreeGrafter"/>
</dbReference>
<dbReference type="PANTHER" id="PTHR32096">
    <property type="entry name" value="WRKY TRANSCRIPTION FACTOR 30-RELATED-RELATED"/>
    <property type="match status" value="1"/>
</dbReference>
<dbReference type="GO" id="GO:0010193">
    <property type="term" value="P:response to ozone"/>
    <property type="evidence" value="ECO:0007669"/>
    <property type="project" value="UniProtKB-ARBA"/>
</dbReference>
<dbReference type="PANTHER" id="PTHR32096:SF151">
    <property type="entry name" value="OS01G0656400 PROTEIN"/>
    <property type="match status" value="1"/>
</dbReference>
<evidence type="ECO:0000256" key="4">
    <source>
        <dbReference type="ARBA" id="ARBA00023163"/>
    </source>
</evidence>
<feature type="region of interest" description="Disordered" evidence="7">
    <location>
        <begin position="206"/>
        <end position="235"/>
    </location>
</feature>
<accession>A0AAV5C6A2</accession>
<dbReference type="EMBL" id="BQKI01000004">
    <property type="protein sequence ID" value="GJM93684.1"/>
    <property type="molecule type" value="Genomic_DNA"/>
</dbReference>
<dbReference type="GO" id="GO:0010150">
    <property type="term" value="P:leaf senescence"/>
    <property type="evidence" value="ECO:0007669"/>
    <property type="project" value="UniProtKB-ARBA"/>
</dbReference>
<dbReference type="AlphaFoldDB" id="A0AAV5C6A2"/>
<comment type="similarity">
    <text evidence="6">Belongs to the WRKY group III family.</text>
</comment>
<evidence type="ECO:0000256" key="6">
    <source>
        <dbReference type="ARBA" id="ARBA00060850"/>
    </source>
</evidence>
<keyword evidence="4" id="KW-0804">Transcription</keyword>
<evidence type="ECO:0000256" key="3">
    <source>
        <dbReference type="ARBA" id="ARBA00023125"/>
    </source>
</evidence>
<dbReference type="Gene3D" id="2.20.25.80">
    <property type="entry name" value="WRKY domain"/>
    <property type="match status" value="1"/>
</dbReference>
<comment type="caution">
    <text evidence="9">The sequence shown here is derived from an EMBL/GenBank/DDBJ whole genome shotgun (WGS) entry which is preliminary data.</text>
</comment>
<evidence type="ECO:0000256" key="1">
    <source>
        <dbReference type="ARBA" id="ARBA00004123"/>
    </source>
</evidence>
<proteinExistence type="inferred from homology"/>
<feature type="compositionally biased region" description="Basic and acidic residues" evidence="7">
    <location>
        <begin position="1"/>
        <end position="11"/>
    </location>
</feature>
<dbReference type="InterPro" id="IPR003657">
    <property type="entry name" value="WRKY_dom"/>
</dbReference>
<evidence type="ECO:0000259" key="8">
    <source>
        <dbReference type="PROSITE" id="PS50811"/>
    </source>
</evidence>
<feature type="region of interest" description="Disordered" evidence="7">
    <location>
        <begin position="90"/>
        <end position="109"/>
    </location>
</feature>
<dbReference type="SUPFAM" id="SSF118290">
    <property type="entry name" value="WRKY DNA-binding domain"/>
    <property type="match status" value="1"/>
</dbReference>
<feature type="region of interest" description="Disordered" evidence="7">
    <location>
        <begin position="1"/>
        <end position="35"/>
    </location>
</feature>
<dbReference type="GO" id="GO:0042542">
    <property type="term" value="P:response to hydrogen peroxide"/>
    <property type="evidence" value="ECO:0007669"/>
    <property type="project" value="UniProtKB-ARBA"/>
</dbReference>
<evidence type="ECO:0000313" key="10">
    <source>
        <dbReference type="Proteomes" id="UP001054889"/>
    </source>
</evidence>
<dbReference type="GO" id="GO:0005634">
    <property type="term" value="C:nucleus"/>
    <property type="evidence" value="ECO:0007669"/>
    <property type="project" value="UniProtKB-SubCell"/>
</dbReference>
<reference evidence="9" key="1">
    <citation type="journal article" date="2018" name="DNA Res.">
        <title>Multiple hybrid de novo genome assembly of finger millet, an orphan allotetraploid crop.</title>
        <authorList>
            <person name="Hatakeyama M."/>
            <person name="Aluri S."/>
            <person name="Balachadran M.T."/>
            <person name="Sivarajan S.R."/>
            <person name="Patrignani A."/>
            <person name="Gruter S."/>
            <person name="Poveda L."/>
            <person name="Shimizu-Inatsugi R."/>
            <person name="Baeten J."/>
            <person name="Francoijs K.J."/>
            <person name="Nataraja K.N."/>
            <person name="Reddy Y.A.N."/>
            <person name="Phadnis S."/>
            <person name="Ravikumar R.L."/>
            <person name="Schlapbach R."/>
            <person name="Sreeman S.M."/>
            <person name="Shimizu K.K."/>
        </authorList>
    </citation>
    <scope>NUCLEOTIDE SEQUENCE</scope>
</reference>
<evidence type="ECO:0000256" key="2">
    <source>
        <dbReference type="ARBA" id="ARBA00023015"/>
    </source>
</evidence>
<feature type="domain" description="WRKY" evidence="8">
    <location>
        <begin position="133"/>
        <end position="196"/>
    </location>
</feature>
<keyword evidence="3" id="KW-0238">DNA-binding</keyword>
<evidence type="ECO:0000256" key="7">
    <source>
        <dbReference type="SAM" id="MobiDB-lite"/>
    </source>
</evidence>
<dbReference type="Proteomes" id="UP001054889">
    <property type="component" value="Unassembled WGS sequence"/>
</dbReference>
<name>A0AAV5C6A2_ELECO</name>